<feature type="compositionally biased region" description="Polar residues" evidence="1">
    <location>
        <begin position="546"/>
        <end position="558"/>
    </location>
</feature>
<feature type="compositionally biased region" description="Low complexity" evidence="1">
    <location>
        <begin position="198"/>
        <end position="207"/>
    </location>
</feature>
<dbReference type="Proteomes" id="UP000054558">
    <property type="component" value="Unassembled WGS sequence"/>
</dbReference>
<feature type="compositionally biased region" description="Basic and acidic residues" evidence="1">
    <location>
        <begin position="467"/>
        <end position="483"/>
    </location>
</feature>
<proteinExistence type="predicted"/>
<evidence type="ECO:0000256" key="1">
    <source>
        <dbReference type="SAM" id="MobiDB-lite"/>
    </source>
</evidence>
<keyword evidence="3" id="KW-1185">Reference proteome</keyword>
<dbReference type="OMA" id="KGHEENQ"/>
<feature type="compositionally biased region" description="Basic and acidic residues" evidence="1">
    <location>
        <begin position="43"/>
        <end position="63"/>
    </location>
</feature>
<dbReference type="AlphaFoldDB" id="A0A1Y1INX0"/>
<dbReference type="EMBL" id="DF237644">
    <property type="protein sequence ID" value="GAQ90871.1"/>
    <property type="molecule type" value="Genomic_DNA"/>
</dbReference>
<accession>A0A1Y1INX0</accession>
<sequence>MEKARDGAGAETAEGAQDATDVGAKADAEVKVLKAGNKVRSGKGIERGEKPGTMDAAEPREGEEVAGTACGQMSSKNGSDGEVGSRPVPGTEPGDPPAVRGLQNFVGEVLKVAEGQARKQRVAKAGRGGGREGAKNGAGDAGMEKDGLLADADKGGAVKGIAGGPRKESCRKGLESVPRSPALSPPIKATDRPSTAGTRSTPRAEAAAPEEDPRSAQPGSKALAENQPGDPNPLACEKKRSGTEKPSGQPSAEEAGGAIREGDGNLVARKKALRLAAKSTEVAGKGDPAGGVSVKAAEVESARTEEESASAALRGGAVKAVGKGADVDAGRGSDVNAGLDADVVEGGRADVSNEGDDDVESDRSADAPTKKDLLAAIELELRERERVIEASASLGGSPAEKLPKHSLMPQPAVPHLENGNASLISGGPDVVPGAADVTGRSGADHSEERVPAADGKGMNSPTAQPDLRSKERTDVVQRVKGLESGDADVTTGGRADGTKGGNAPEKKGNNGGEQEDDGGGSGAQGHDSRESSGEEAPRPAIRSDQAGPSQQATGNEVQTVVADAKGKAPAVATCQADARPATGSPAEQLPSAASYGSLWKAYADKLSEPESRGPSEERGGGASSAFVGVLQERRAAIPEPWAEIVGALRGLIRVTEESGRVVAARLDTLLQRSSRRTVVERGRGPKQTGPLLLRPERRALGLRSGKQRLPRVPVRSRRLPPGVVTSAKAVQMRRMGAMQRPESPEDGGWGSTGQGENTERAALSDMTFGCKELESLSIKNSISQEGKWQRILLVQYTARAATTSRGRKVGDVLLYLIREVALQTPLTRT</sequence>
<feature type="region of interest" description="Disordered" evidence="1">
    <location>
        <begin position="40"/>
        <end position="265"/>
    </location>
</feature>
<feature type="compositionally biased region" description="Basic and acidic residues" evidence="1">
    <location>
        <begin position="142"/>
        <end position="156"/>
    </location>
</feature>
<evidence type="ECO:0000313" key="3">
    <source>
        <dbReference type="Proteomes" id="UP000054558"/>
    </source>
</evidence>
<feature type="region of interest" description="Disordered" evidence="1">
    <location>
        <begin position="1"/>
        <end position="24"/>
    </location>
</feature>
<evidence type="ECO:0000313" key="2">
    <source>
        <dbReference type="EMBL" id="GAQ90871.1"/>
    </source>
</evidence>
<feature type="region of interest" description="Disordered" evidence="1">
    <location>
        <begin position="324"/>
        <end position="369"/>
    </location>
</feature>
<organism evidence="2 3">
    <name type="scientific">Klebsormidium nitens</name>
    <name type="common">Green alga</name>
    <name type="synonym">Ulothrix nitens</name>
    <dbReference type="NCBI Taxonomy" id="105231"/>
    <lineage>
        <taxon>Eukaryota</taxon>
        <taxon>Viridiplantae</taxon>
        <taxon>Streptophyta</taxon>
        <taxon>Klebsormidiophyceae</taxon>
        <taxon>Klebsormidiales</taxon>
        <taxon>Klebsormidiaceae</taxon>
        <taxon>Klebsormidium</taxon>
    </lineage>
</organism>
<gene>
    <name evidence="2" type="ORF">KFL_006950060</name>
</gene>
<feature type="region of interest" description="Disordered" evidence="1">
    <location>
        <begin position="392"/>
        <end position="590"/>
    </location>
</feature>
<reference evidence="2 3" key="1">
    <citation type="journal article" date="2014" name="Nat. Commun.">
        <title>Klebsormidium flaccidum genome reveals primary factors for plant terrestrial adaptation.</title>
        <authorList>
            <person name="Hori K."/>
            <person name="Maruyama F."/>
            <person name="Fujisawa T."/>
            <person name="Togashi T."/>
            <person name="Yamamoto N."/>
            <person name="Seo M."/>
            <person name="Sato S."/>
            <person name="Yamada T."/>
            <person name="Mori H."/>
            <person name="Tajima N."/>
            <person name="Moriyama T."/>
            <person name="Ikeuchi M."/>
            <person name="Watanabe M."/>
            <person name="Wada H."/>
            <person name="Kobayashi K."/>
            <person name="Saito M."/>
            <person name="Masuda T."/>
            <person name="Sasaki-Sekimoto Y."/>
            <person name="Mashiguchi K."/>
            <person name="Awai K."/>
            <person name="Shimojima M."/>
            <person name="Masuda S."/>
            <person name="Iwai M."/>
            <person name="Nobusawa T."/>
            <person name="Narise T."/>
            <person name="Kondo S."/>
            <person name="Saito H."/>
            <person name="Sato R."/>
            <person name="Murakawa M."/>
            <person name="Ihara Y."/>
            <person name="Oshima-Yamada Y."/>
            <person name="Ohtaka K."/>
            <person name="Satoh M."/>
            <person name="Sonobe K."/>
            <person name="Ishii M."/>
            <person name="Ohtani R."/>
            <person name="Kanamori-Sato M."/>
            <person name="Honoki R."/>
            <person name="Miyazaki D."/>
            <person name="Mochizuki H."/>
            <person name="Umetsu J."/>
            <person name="Higashi K."/>
            <person name="Shibata D."/>
            <person name="Kamiya Y."/>
            <person name="Sato N."/>
            <person name="Nakamura Y."/>
            <person name="Tabata S."/>
            <person name="Ida S."/>
            <person name="Kurokawa K."/>
            <person name="Ohta H."/>
        </authorList>
    </citation>
    <scope>NUCLEOTIDE SEQUENCE [LARGE SCALE GENOMIC DNA]</scope>
    <source>
        <strain evidence="2 3">NIES-2285</strain>
    </source>
</reference>
<feature type="compositionally biased region" description="Basic and acidic residues" evidence="1">
    <location>
        <begin position="442"/>
        <end position="451"/>
    </location>
</feature>
<feature type="compositionally biased region" description="Basic and acidic residues" evidence="1">
    <location>
        <begin position="526"/>
        <end position="537"/>
    </location>
</feature>
<protein>
    <submittedName>
        <fullName evidence="2">Uncharacterized protein</fullName>
    </submittedName>
</protein>
<name>A0A1Y1INX0_KLENI</name>
<feature type="compositionally biased region" description="Basic and acidic residues" evidence="1">
    <location>
        <begin position="165"/>
        <end position="174"/>
    </location>
</feature>